<dbReference type="EMBL" id="MBFE02000047">
    <property type="protein sequence ID" value="MUO45640.1"/>
    <property type="molecule type" value="Genomic_DNA"/>
</dbReference>
<evidence type="ECO:0000313" key="5">
    <source>
        <dbReference type="Proteomes" id="UP000179536"/>
    </source>
</evidence>
<evidence type="ECO:0000313" key="2">
    <source>
        <dbReference type="EMBL" id="MUO45640.1"/>
    </source>
</evidence>
<dbReference type="Gene3D" id="1.10.10.60">
    <property type="entry name" value="Homeodomain-like"/>
    <property type="match status" value="1"/>
</dbReference>
<reference evidence="4 5" key="1">
    <citation type="submission" date="2019-11" db="EMBL/GenBank/DDBJ databases">
        <title>Whole-genome sequencing of Allorhizobium vitis.</title>
        <authorList>
            <person name="Gan H.M."/>
            <person name="Savka M.A."/>
        </authorList>
    </citation>
    <scope>NUCLEOTIDE SEQUENCE [LARGE SCALE GENOMIC DNA]</scope>
    <source>
        <strain evidence="3 5">RF2/1</strain>
        <strain evidence="2 4">T1/7</strain>
    </source>
</reference>
<proteinExistence type="predicted"/>
<dbReference type="Proteomes" id="UP000179536">
    <property type="component" value="Unassembled WGS sequence"/>
</dbReference>
<name>A0AAN1X5U9_AGRVI</name>
<protein>
    <submittedName>
        <fullName evidence="3">IS3 family transposase</fullName>
    </submittedName>
</protein>
<accession>A0AAN1X5U9</accession>
<dbReference type="InterPro" id="IPR002514">
    <property type="entry name" value="Transposase_8"/>
</dbReference>
<feature type="coiled-coil region" evidence="1">
    <location>
        <begin position="65"/>
        <end position="92"/>
    </location>
</feature>
<keyword evidence="1" id="KW-0175">Coiled coil</keyword>
<evidence type="ECO:0000313" key="4">
    <source>
        <dbReference type="Proteomes" id="UP000179454"/>
    </source>
</evidence>
<dbReference type="Proteomes" id="UP000179454">
    <property type="component" value="Unassembled WGS sequence"/>
</dbReference>
<sequence>MTNTKKNSPGRHAKFTDAFKAEAVRLARTSGRPLRAISDDLGVGLSTLGKWVSAHKEADLLSGPHEDTAKELARLRKENEILRQERDLLKKAAAFFAKETMK</sequence>
<dbReference type="Pfam" id="PF01527">
    <property type="entry name" value="HTH_Tnp_1"/>
    <property type="match status" value="1"/>
</dbReference>
<dbReference type="EMBL" id="MBFA02000035">
    <property type="protein sequence ID" value="MUP13366.1"/>
    <property type="molecule type" value="Genomic_DNA"/>
</dbReference>
<evidence type="ECO:0000313" key="3">
    <source>
        <dbReference type="EMBL" id="MUP13366.1"/>
    </source>
</evidence>
<dbReference type="AlphaFoldDB" id="A0AAN1X5U9"/>
<gene>
    <name evidence="3" type="ORF">BBK91_026415</name>
    <name evidence="2" type="ORF">BBL17_028240</name>
</gene>
<dbReference type="GO" id="GO:0006313">
    <property type="term" value="P:DNA transposition"/>
    <property type="evidence" value="ECO:0007669"/>
    <property type="project" value="InterPro"/>
</dbReference>
<comment type="caution">
    <text evidence="3">The sequence shown here is derived from an EMBL/GenBank/DDBJ whole genome shotgun (WGS) entry which is preliminary data.</text>
</comment>
<evidence type="ECO:0000256" key="1">
    <source>
        <dbReference type="SAM" id="Coils"/>
    </source>
</evidence>
<dbReference type="GO" id="GO:0004803">
    <property type="term" value="F:transposase activity"/>
    <property type="evidence" value="ECO:0007669"/>
    <property type="project" value="InterPro"/>
</dbReference>
<organism evidence="3 5">
    <name type="scientific">Agrobacterium vitis</name>
    <name type="common">Rhizobium vitis</name>
    <dbReference type="NCBI Taxonomy" id="373"/>
    <lineage>
        <taxon>Bacteria</taxon>
        <taxon>Pseudomonadati</taxon>
        <taxon>Pseudomonadota</taxon>
        <taxon>Alphaproteobacteria</taxon>
        <taxon>Hyphomicrobiales</taxon>
        <taxon>Rhizobiaceae</taxon>
        <taxon>Rhizobium/Agrobacterium group</taxon>
        <taxon>Agrobacterium</taxon>
    </lineage>
</organism>
<dbReference type="InterPro" id="IPR009057">
    <property type="entry name" value="Homeodomain-like_sf"/>
</dbReference>
<keyword evidence="4" id="KW-1185">Reference proteome</keyword>
<dbReference type="GO" id="GO:0003677">
    <property type="term" value="F:DNA binding"/>
    <property type="evidence" value="ECO:0007669"/>
    <property type="project" value="InterPro"/>
</dbReference>
<dbReference type="SUPFAM" id="SSF46689">
    <property type="entry name" value="Homeodomain-like"/>
    <property type="match status" value="1"/>
</dbReference>